<organism evidence="2 3">
    <name type="scientific">Stylosanthes scabra</name>
    <dbReference type="NCBI Taxonomy" id="79078"/>
    <lineage>
        <taxon>Eukaryota</taxon>
        <taxon>Viridiplantae</taxon>
        <taxon>Streptophyta</taxon>
        <taxon>Embryophyta</taxon>
        <taxon>Tracheophyta</taxon>
        <taxon>Spermatophyta</taxon>
        <taxon>Magnoliopsida</taxon>
        <taxon>eudicotyledons</taxon>
        <taxon>Gunneridae</taxon>
        <taxon>Pentapetalae</taxon>
        <taxon>rosids</taxon>
        <taxon>fabids</taxon>
        <taxon>Fabales</taxon>
        <taxon>Fabaceae</taxon>
        <taxon>Papilionoideae</taxon>
        <taxon>50 kb inversion clade</taxon>
        <taxon>dalbergioids sensu lato</taxon>
        <taxon>Dalbergieae</taxon>
        <taxon>Pterocarpus clade</taxon>
        <taxon>Stylosanthes</taxon>
    </lineage>
</organism>
<feature type="domain" description="DUF4218" evidence="1">
    <location>
        <begin position="18"/>
        <end position="58"/>
    </location>
</feature>
<gene>
    <name evidence="2" type="ORF">PIB30_077992</name>
</gene>
<evidence type="ECO:0000259" key="1">
    <source>
        <dbReference type="Pfam" id="PF13960"/>
    </source>
</evidence>
<dbReference type="EMBL" id="JASCZI010031273">
    <property type="protein sequence ID" value="MED6126399.1"/>
    <property type="molecule type" value="Genomic_DNA"/>
</dbReference>
<reference evidence="2 3" key="1">
    <citation type="journal article" date="2023" name="Plants (Basel)">
        <title>Bridging the Gap: Combining Genomics and Transcriptomics Approaches to Understand Stylosanthes scabra, an Orphan Legume from the Brazilian Caatinga.</title>
        <authorList>
            <person name="Ferreira-Neto J.R.C."/>
            <person name="da Silva M.D."/>
            <person name="Binneck E."/>
            <person name="de Melo N.F."/>
            <person name="da Silva R.H."/>
            <person name="de Melo A.L.T.M."/>
            <person name="Pandolfi V."/>
            <person name="Bustamante F.O."/>
            <person name="Brasileiro-Vidal A.C."/>
            <person name="Benko-Iseppon A.M."/>
        </authorList>
    </citation>
    <scope>NUCLEOTIDE SEQUENCE [LARGE SCALE GENOMIC DNA]</scope>
    <source>
        <tissue evidence="2">Leaves</tissue>
    </source>
</reference>
<dbReference type="Proteomes" id="UP001341840">
    <property type="component" value="Unassembled WGS sequence"/>
</dbReference>
<accession>A0ABU6RR15</accession>
<proteinExistence type="predicted"/>
<protein>
    <recommendedName>
        <fullName evidence="1">DUF4218 domain-containing protein</fullName>
    </recommendedName>
</protein>
<comment type="caution">
    <text evidence="2">The sequence shown here is derived from an EMBL/GenBank/DDBJ whole genome shotgun (WGS) entry which is preliminary data.</text>
</comment>
<keyword evidence="3" id="KW-1185">Reference proteome</keyword>
<dbReference type="Pfam" id="PF13960">
    <property type="entry name" value="DUF4218"/>
    <property type="match status" value="1"/>
</dbReference>
<dbReference type="PANTHER" id="PTHR48258:SF12">
    <property type="entry name" value="TRANSPOSON PROTEIN, CACTA, EN_SPM SUB-CLASS"/>
    <property type="match status" value="1"/>
</dbReference>
<name>A0ABU6RR15_9FABA</name>
<sequence length="120" mass="13588">MVHLIVDLVDEMRLGGTYVRNRAQAEGSIVGGYLSMEILTFYSRYLDNVETRINRPVRLYDCRGKIGPGEKDTMFLNTGKFVPMESGQYSNELKWLARGLMVQARCLGNTMSMDISLEPS</sequence>
<dbReference type="InterPro" id="IPR025452">
    <property type="entry name" value="DUF4218"/>
</dbReference>
<dbReference type="PANTHER" id="PTHR48258">
    <property type="entry name" value="DUF4218 DOMAIN-CONTAINING PROTEIN-RELATED"/>
    <property type="match status" value="1"/>
</dbReference>
<evidence type="ECO:0000313" key="2">
    <source>
        <dbReference type="EMBL" id="MED6126399.1"/>
    </source>
</evidence>
<evidence type="ECO:0000313" key="3">
    <source>
        <dbReference type="Proteomes" id="UP001341840"/>
    </source>
</evidence>